<evidence type="ECO:0000313" key="2">
    <source>
        <dbReference type="Proteomes" id="UP000562124"/>
    </source>
</evidence>
<proteinExistence type="predicted"/>
<comment type="caution">
    <text evidence="1">The sequence shown here is derived from an EMBL/GenBank/DDBJ whole genome shotgun (WGS) entry which is preliminary data.</text>
</comment>
<sequence length="219" mass="21928">MTALLAPEAVRWLTTPVRPGTRVVVAGVAGGVGTTTVVALLWTALDAARPGGVGAVDHSGGSLPARLAAGTHGGYDALGGTEPDLVLHDLGPHALTTAAGVLDVPDQVVVVVCGAHDAGLLAARASLGGLAERTGKGDAEQWAVVVPVAVAGRSAPRARLRDRAVELGVRAAVMPVARDRRLAAGGSVPPWGSASEVHRTAGALAAEVVRCARWVGVTQ</sequence>
<dbReference type="AlphaFoldDB" id="A0A7Y0M0P5"/>
<dbReference type="EMBL" id="JABCJJ010000044">
    <property type="protein sequence ID" value="NMR21610.1"/>
    <property type="molecule type" value="Genomic_DNA"/>
</dbReference>
<accession>A0A7Y0M0P5</accession>
<keyword evidence="2" id="KW-1185">Reference proteome</keyword>
<protein>
    <submittedName>
        <fullName evidence="1">Uncharacterized protein</fullName>
    </submittedName>
</protein>
<dbReference type="InterPro" id="IPR027417">
    <property type="entry name" value="P-loop_NTPase"/>
</dbReference>
<reference evidence="1 2" key="1">
    <citation type="submission" date="2020-04" db="EMBL/GenBank/DDBJ databases">
        <title>Sequencing and Assembly of C. fimi.</title>
        <authorList>
            <person name="Ramsey A.R."/>
        </authorList>
    </citation>
    <scope>NUCLEOTIDE SEQUENCE [LARGE SCALE GENOMIC DNA]</scope>
    <source>
        <strain evidence="1 2">SB</strain>
    </source>
</reference>
<gene>
    <name evidence="1" type="ORF">HIR71_15525</name>
</gene>
<dbReference type="SUPFAM" id="SSF52540">
    <property type="entry name" value="P-loop containing nucleoside triphosphate hydrolases"/>
    <property type="match status" value="1"/>
</dbReference>
<dbReference type="Proteomes" id="UP000562124">
    <property type="component" value="Unassembled WGS sequence"/>
</dbReference>
<evidence type="ECO:0000313" key="1">
    <source>
        <dbReference type="EMBL" id="NMR21610.1"/>
    </source>
</evidence>
<organism evidence="1 2">
    <name type="scientific">Cellulomonas fimi</name>
    <dbReference type="NCBI Taxonomy" id="1708"/>
    <lineage>
        <taxon>Bacteria</taxon>
        <taxon>Bacillati</taxon>
        <taxon>Actinomycetota</taxon>
        <taxon>Actinomycetes</taxon>
        <taxon>Micrococcales</taxon>
        <taxon>Cellulomonadaceae</taxon>
        <taxon>Cellulomonas</taxon>
    </lineage>
</organism>
<name>A0A7Y0M0P5_CELFI</name>
<dbReference type="RefSeq" id="WP_169325980.1">
    <property type="nucleotide sequence ID" value="NZ_JABCJJ010000044.1"/>
</dbReference>